<dbReference type="EMBL" id="CADCWK010000374">
    <property type="protein sequence ID" value="CAA9575414.1"/>
    <property type="molecule type" value="Genomic_DNA"/>
</dbReference>
<sequence>MGIRSRRTRFSKTSPWGPFRVQIRGRSRSECSTHDYSAPPSTSAQHSALAQKRLTVALSAQSIVIALIQTANGVSLVLLS</sequence>
<evidence type="ECO:0000313" key="1">
    <source>
        <dbReference type="EMBL" id="CAA9575414.1"/>
    </source>
</evidence>
<dbReference type="AlphaFoldDB" id="A0A6J4VGT8"/>
<gene>
    <name evidence="1" type="ORF">AVDCRST_MAG33-3000</name>
</gene>
<proteinExistence type="predicted"/>
<protein>
    <submittedName>
        <fullName evidence="1">Uncharacterized protein</fullName>
    </submittedName>
</protein>
<name>A0A6J4VGT8_9BACT</name>
<reference evidence="1" key="1">
    <citation type="submission" date="2020-02" db="EMBL/GenBank/DDBJ databases">
        <authorList>
            <person name="Meier V. D."/>
        </authorList>
    </citation>
    <scope>NUCLEOTIDE SEQUENCE</scope>
    <source>
        <strain evidence="1">AVDCRST_MAG33</strain>
    </source>
</reference>
<organism evidence="1">
    <name type="scientific">uncultured Thermomicrobiales bacterium</name>
    <dbReference type="NCBI Taxonomy" id="1645740"/>
    <lineage>
        <taxon>Bacteria</taxon>
        <taxon>Pseudomonadati</taxon>
        <taxon>Thermomicrobiota</taxon>
        <taxon>Thermomicrobia</taxon>
        <taxon>Thermomicrobiales</taxon>
        <taxon>environmental samples</taxon>
    </lineage>
</organism>
<accession>A0A6J4VGT8</accession>